<evidence type="ECO:0000256" key="1">
    <source>
        <dbReference type="SAM" id="Phobius"/>
    </source>
</evidence>
<feature type="chain" id="PRO_5042616922" evidence="2">
    <location>
        <begin position="22"/>
        <end position="176"/>
    </location>
</feature>
<evidence type="ECO:0000256" key="2">
    <source>
        <dbReference type="SAM" id="SignalP"/>
    </source>
</evidence>
<keyword evidence="2" id="KW-0732">Signal</keyword>
<organism evidence="3 4">
    <name type="scientific">Anthostomella pinea</name>
    <dbReference type="NCBI Taxonomy" id="933095"/>
    <lineage>
        <taxon>Eukaryota</taxon>
        <taxon>Fungi</taxon>
        <taxon>Dikarya</taxon>
        <taxon>Ascomycota</taxon>
        <taxon>Pezizomycotina</taxon>
        <taxon>Sordariomycetes</taxon>
        <taxon>Xylariomycetidae</taxon>
        <taxon>Xylariales</taxon>
        <taxon>Xylariaceae</taxon>
        <taxon>Anthostomella</taxon>
    </lineage>
</organism>
<reference evidence="3" key="1">
    <citation type="submission" date="2023-10" db="EMBL/GenBank/DDBJ databases">
        <authorList>
            <person name="Hackl T."/>
        </authorList>
    </citation>
    <scope>NUCLEOTIDE SEQUENCE</scope>
</reference>
<feature type="transmembrane region" description="Helical" evidence="1">
    <location>
        <begin position="74"/>
        <end position="91"/>
    </location>
</feature>
<gene>
    <name evidence="3" type="ORF">KHLLAP_LOCUS8824</name>
</gene>
<proteinExistence type="predicted"/>
<dbReference type="EMBL" id="CAUWAG010000011">
    <property type="protein sequence ID" value="CAJ2508356.1"/>
    <property type="molecule type" value="Genomic_DNA"/>
</dbReference>
<protein>
    <submittedName>
        <fullName evidence="3">Uu.00g133820.m01.CDS01</fullName>
    </submittedName>
</protein>
<keyword evidence="1" id="KW-0812">Transmembrane</keyword>
<dbReference type="AlphaFoldDB" id="A0AAI8YKM8"/>
<dbReference type="Proteomes" id="UP001295740">
    <property type="component" value="Unassembled WGS sequence"/>
</dbReference>
<evidence type="ECO:0000313" key="3">
    <source>
        <dbReference type="EMBL" id="CAJ2508356.1"/>
    </source>
</evidence>
<evidence type="ECO:0000313" key="4">
    <source>
        <dbReference type="Proteomes" id="UP001295740"/>
    </source>
</evidence>
<feature type="transmembrane region" description="Helical" evidence="1">
    <location>
        <begin position="103"/>
        <end position="121"/>
    </location>
</feature>
<comment type="caution">
    <text evidence="3">The sequence shown here is derived from an EMBL/GenBank/DDBJ whole genome shotgun (WGS) entry which is preliminary data.</text>
</comment>
<keyword evidence="1" id="KW-1133">Transmembrane helix</keyword>
<keyword evidence="4" id="KW-1185">Reference proteome</keyword>
<keyword evidence="1" id="KW-0472">Membrane</keyword>
<name>A0AAI8YKM8_9PEZI</name>
<feature type="signal peptide" evidence="2">
    <location>
        <begin position="1"/>
        <end position="21"/>
    </location>
</feature>
<sequence length="176" mass="19128">MPDLTKVIMGLLLCAVSVVNANSGDMTFFHSGLGSCSQTNGDGDAIVALPPSELAWELLLADQVETRSEKLTRLVVGNVLVIVTAFALGIASPGSTANIIPEVGLVPQVLYLTFLSILRVLRITSLRCRHSIFFIARLVVSNWSRRIFDGKKRAARIDSGPKIFDELDQNRSLDFG</sequence>
<accession>A0AAI8YKM8</accession>